<keyword evidence="8" id="KW-1185">Reference proteome</keyword>
<evidence type="ECO:0000313" key="9">
    <source>
        <dbReference type="WBParaSite" id="TCNE_0000566401-mRNA-1"/>
    </source>
</evidence>
<feature type="transmembrane region" description="Helical" evidence="5">
    <location>
        <begin position="139"/>
        <end position="160"/>
    </location>
</feature>
<feature type="transmembrane region" description="Helical" evidence="5">
    <location>
        <begin position="172"/>
        <end position="193"/>
    </location>
</feature>
<keyword evidence="2 5" id="KW-0812">Transmembrane</keyword>
<evidence type="ECO:0000256" key="1">
    <source>
        <dbReference type="ARBA" id="ARBA00004141"/>
    </source>
</evidence>
<keyword evidence="3 5" id="KW-1133">Transmembrane helix</keyword>
<reference evidence="7 8" key="2">
    <citation type="submission" date="2018-11" db="EMBL/GenBank/DDBJ databases">
        <authorList>
            <consortium name="Pathogen Informatics"/>
        </authorList>
    </citation>
    <scope>NUCLEOTIDE SEQUENCE [LARGE SCALE GENOMIC DNA]</scope>
</reference>
<accession>A0A183UAZ4</accession>
<evidence type="ECO:0000256" key="2">
    <source>
        <dbReference type="ARBA" id="ARBA00022692"/>
    </source>
</evidence>
<proteinExistence type="predicted"/>
<feature type="transmembrane region" description="Helical" evidence="5">
    <location>
        <begin position="199"/>
        <end position="218"/>
    </location>
</feature>
<reference evidence="9" key="1">
    <citation type="submission" date="2016-06" db="UniProtKB">
        <authorList>
            <consortium name="WormBaseParasite"/>
        </authorList>
    </citation>
    <scope>IDENTIFICATION</scope>
</reference>
<dbReference type="GO" id="GO:0016020">
    <property type="term" value="C:membrane"/>
    <property type="evidence" value="ECO:0007669"/>
    <property type="project" value="UniProtKB-SubCell"/>
</dbReference>
<dbReference type="PROSITE" id="PS00216">
    <property type="entry name" value="SUGAR_TRANSPORT_1"/>
    <property type="match status" value="1"/>
</dbReference>
<dbReference type="SUPFAM" id="SSF103473">
    <property type="entry name" value="MFS general substrate transporter"/>
    <property type="match status" value="1"/>
</dbReference>
<dbReference type="Proteomes" id="UP000050794">
    <property type="component" value="Unassembled WGS sequence"/>
</dbReference>
<dbReference type="InterPro" id="IPR005829">
    <property type="entry name" value="Sugar_transporter_CS"/>
</dbReference>
<dbReference type="EMBL" id="UYWY01019378">
    <property type="protein sequence ID" value="VDM36869.1"/>
    <property type="molecule type" value="Genomic_DNA"/>
</dbReference>
<dbReference type="WBParaSite" id="TCNE_0000566401-mRNA-1">
    <property type="protein sequence ID" value="TCNE_0000566401-mRNA-1"/>
    <property type="gene ID" value="TCNE_0000566401"/>
</dbReference>
<feature type="transmembrane region" description="Helical" evidence="5">
    <location>
        <begin position="362"/>
        <end position="383"/>
    </location>
</feature>
<feature type="transmembrane region" description="Helical" evidence="5">
    <location>
        <begin position="299"/>
        <end position="320"/>
    </location>
</feature>
<feature type="transmembrane region" description="Helical" evidence="5">
    <location>
        <begin position="113"/>
        <end position="133"/>
    </location>
</feature>
<evidence type="ECO:0000259" key="6">
    <source>
        <dbReference type="PROSITE" id="PS50850"/>
    </source>
</evidence>
<dbReference type="PANTHER" id="PTHR24064">
    <property type="entry name" value="SOLUTE CARRIER FAMILY 22 MEMBER"/>
    <property type="match status" value="1"/>
</dbReference>
<organism evidence="8 9">
    <name type="scientific">Toxocara canis</name>
    <name type="common">Canine roundworm</name>
    <dbReference type="NCBI Taxonomy" id="6265"/>
    <lineage>
        <taxon>Eukaryota</taxon>
        <taxon>Metazoa</taxon>
        <taxon>Ecdysozoa</taxon>
        <taxon>Nematoda</taxon>
        <taxon>Chromadorea</taxon>
        <taxon>Rhabditida</taxon>
        <taxon>Spirurina</taxon>
        <taxon>Ascaridomorpha</taxon>
        <taxon>Ascaridoidea</taxon>
        <taxon>Toxocaridae</taxon>
        <taxon>Toxocara</taxon>
    </lineage>
</organism>
<feature type="domain" description="Major facilitator superfamily (MFS) profile" evidence="6">
    <location>
        <begin position="1"/>
        <end position="483"/>
    </location>
</feature>
<feature type="transmembrane region" description="Helical" evidence="5">
    <location>
        <begin position="455"/>
        <end position="479"/>
    </location>
</feature>
<gene>
    <name evidence="7" type="ORF">TCNE_LOCUS5664</name>
</gene>
<feature type="transmembrane region" description="Helical" evidence="5">
    <location>
        <begin position="76"/>
        <end position="101"/>
    </location>
</feature>
<keyword evidence="4 5" id="KW-0472">Membrane</keyword>
<evidence type="ECO:0000313" key="7">
    <source>
        <dbReference type="EMBL" id="VDM36869.1"/>
    </source>
</evidence>
<dbReference type="AlphaFoldDB" id="A0A183UAZ4"/>
<dbReference type="InterPro" id="IPR020846">
    <property type="entry name" value="MFS_dom"/>
</dbReference>
<sequence length="513" mass="56176">MAEVGGLLEVLDDFGRYEISLFAITQLGYLPVVGSLLATNFFGPPSDPCSNGTLVNPYGFYSLLMEWQLVCSRDHILWMFSLTDVLSTTLMLGGLLGAFVAGFLADRYGRKPLVVGTMAMIGVCNALLCVLGMRSCLISGLLFLVIGAAAGGYMVVNLVLLVEAVEHSHSRLLIVSLNGWPLAMCFTAVIAFLTRHWLFYHAVVASAAFVFFAVLQCVSLESVRWLTHHNQALHAEKIVSDIADLNTDSASQHQSAFPLKSNCAEANVDSVEGSHKVEEMVSLAPQKYSYADLFKHRSIGISVVALAYCFTVSSFVSFSGYFHTSILPGDRFLNLFSMGLLKLLLGMIPFSCGSCMGRRPILLTSVAVATLASCVLTFMLVNAQLKRTIYVNFICFVSMMSILMTSALDPNWKIMHLYSTELFPTGMRNMARGICQVGARLGGVLAPVMRRFYELYPAVSMAICACLLAVQWLVAVCVFPETSRRQLPDTVPIQRRPHTSEPSPCQIRSIPCS</sequence>
<evidence type="ECO:0000256" key="5">
    <source>
        <dbReference type="SAM" id="Phobius"/>
    </source>
</evidence>
<dbReference type="InterPro" id="IPR005828">
    <property type="entry name" value="MFS_sugar_transport-like"/>
</dbReference>
<comment type="subcellular location">
    <subcellularLocation>
        <location evidence="1">Membrane</location>
        <topology evidence="1">Multi-pass membrane protein</topology>
    </subcellularLocation>
</comment>
<name>A0A183UAZ4_TOXCA</name>
<dbReference type="GO" id="GO:0022857">
    <property type="term" value="F:transmembrane transporter activity"/>
    <property type="evidence" value="ECO:0007669"/>
    <property type="project" value="InterPro"/>
</dbReference>
<protein>
    <submittedName>
        <fullName evidence="9">Organic cation transporter protein</fullName>
    </submittedName>
</protein>
<evidence type="ECO:0000313" key="8">
    <source>
        <dbReference type="Proteomes" id="UP000050794"/>
    </source>
</evidence>
<dbReference type="PROSITE" id="PS50850">
    <property type="entry name" value="MFS"/>
    <property type="match status" value="1"/>
</dbReference>
<feature type="transmembrane region" description="Helical" evidence="5">
    <location>
        <begin position="389"/>
        <end position="408"/>
    </location>
</feature>
<dbReference type="InterPro" id="IPR036259">
    <property type="entry name" value="MFS_trans_sf"/>
</dbReference>
<evidence type="ECO:0000256" key="4">
    <source>
        <dbReference type="ARBA" id="ARBA00023136"/>
    </source>
</evidence>
<dbReference type="Gene3D" id="1.20.1250.20">
    <property type="entry name" value="MFS general substrate transporter like domains"/>
    <property type="match status" value="1"/>
</dbReference>
<dbReference type="Pfam" id="PF00083">
    <property type="entry name" value="Sugar_tr"/>
    <property type="match status" value="1"/>
</dbReference>
<evidence type="ECO:0000256" key="3">
    <source>
        <dbReference type="ARBA" id="ARBA00022989"/>
    </source>
</evidence>